<dbReference type="Proteomes" id="UP000031938">
    <property type="component" value="Unassembled WGS sequence"/>
</dbReference>
<evidence type="ECO:0000313" key="1">
    <source>
        <dbReference type="EMBL" id="KIL45074.1"/>
    </source>
</evidence>
<dbReference type="AlphaFoldDB" id="A0A0C2RTM1"/>
<protein>
    <submittedName>
        <fullName evidence="1">Uncharacterized protein</fullName>
    </submittedName>
</protein>
<sequence>MEKVLIDKKNLNSYDLYYLGNLNYEEMDPEVANLLPLYEKYEKVWILTDRPTALQENDS</sequence>
<comment type="caution">
    <text evidence="1">The sequence shown here is derived from an EMBL/GenBank/DDBJ whole genome shotgun (WGS) entry which is preliminary data.</text>
</comment>
<organism evidence="1 2">
    <name type="scientific">Jeotgalibacillus soli</name>
    <dbReference type="NCBI Taxonomy" id="889306"/>
    <lineage>
        <taxon>Bacteria</taxon>
        <taxon>Bacillati</taxon>
        <taxon>Bacillota</taxon>
        <taxon>Bacilli</taxon>
        <taxon>Bacillales</taxon>
        <taxon>Caryophanaceae</taxon>
        <taxon>Jeotgalibacillus</taxon>
    </lineage>
</organism>
<dbReference type="OrthoDB" id="2991059at2"/>
<accession>A0A0C2RTM1</accession>
<name>A0A0C2RTM1_9BACL</name>
<proteinExistence type="predicted"/>
<dbReference type="RefSeq" id="WP_131272625.1">
    <property type="nucleotide sequence ID" value="NZ_JXRP01000018.1"/>
</dbReference>
<dbReference type="EMBL" id="JXRP01000018">
    <property type="protein sequence ID" value="KIL45074.1"/>
    <property type="molecule type" value="Genomic_DNA"/>
</dbReference>
<evidence type="ECO:0000313" key="2">
    <source>
        <dbReference type="Proteomes" id="UP000031938"/>
    </source>
</evidence>
<keyword evidence="2" id="KW-1185">Reference proteome</keyword>
<dbReference type="STRING" id="889306.KP78_26180"/>
<gene>
    <name evidence="1" type="ORF">KP78_26180</name>
</gene>
<reference evidence="1 2" key="1">
    <citation type="submission" date="2015-01" db="EMBL/GenBank/DDBJ databases">
        <title>Genome sequencing of Jeotgalibacillus soli.</title>
        <authorList>
            <person name="Goh K.M."/>
            <person name="Chan K.-G."/>
            <person name="Yaakop A.S."/>
            <person name="Ee R."/>
            <person name="Gan H.M."/>
            <person name="Chan C.S."/>
        </authorList>
    </citation>
    <scope>NUCLEOTIDE SEQUENCE [LARGE SCALE GENOMIC DNA]</scope>
    <source>
        <strain evidence="1 2">P9</strain>
    </source>
</reference>
<dbReference type="PATRIC" id="fig|889306.3.peg.2631"/>